<gene>
    <name evidence="4" type="ORF">WN67_00660</name>
</gene>
<evidence type="ECO:0000256" key="2">
    <source>
        <dbReference type="SAM" id="MobiDB-lite"/>
    </source>
</evidence>
<sequence>MCRSTKHGGRRCPGCGSYGAAAKANGNRRLGRLARKKVVDHLTEQGLVATAKAILAAPPSVLPEFMKAMGIEESVLGDTPLPSTHANPPSAGLLIAAAKAEQAALAGPQISPEEQALEDAQEALAAAEKAADDARKAVQRAQSRKRKLVKEMGSADGDELSAEQLAELAAAGEEIDAAKAAYEQAKLAIPAAADDVVAAKYGVATTLPDEERDAYCANLSSEDVEALARSLNRSVAAEAAGALDAGPQPSLIAGAVRDTSVYTPGKFLMETGSGAVEVEGRLLDGGTAIHRRGSGDFLILQKRDGVYHGVAAAGGKSAALNKANRIPMLDELPALHEGASDTEAQAHHIKSQVLMQLAGQAAEHHWNTEQHQGFLDDKMGEARDKLVDAVGAGPVRADIYDATKRHKKLVREKAAVAAGEAARAEALAAGKGAAAAAEAYAAAHRRALGTPTRGGGVIPHFDHKIPPDSLGEEKHKSLWRSGIRAWGKETADDYSVIAQRAGNLKAWGFSTSGPGVKTSSISELTSANSAFVQKSLDGKERSALTTYTGGSYTAINAAICGRDGAKPSGSIKTVVSGIESAFDKFREHNPNMNPMTVVRGTRVPSGWKGTPGEYIDAVFSVGARMEVGKVTSTTTKQSTASAFAGHPPYYMVVRTREGLPVKSISNFSGEDEVILPMGSHLRCVHVEHNGIAGKPTVYLVGEDLVAEAEDTHAGGGWKKAS</sequence>
<organism evidence="4 5">
    <name type="scientific">Mycolicibacterium obuense</name>
    <dbReference type="NCBI Taxonomy" id="1807"/>
    <lineage>
        <taxon>Bacteria</taxon>
        <taxon>Bacillati</taxon>
        <taxon>Actinomycetota</taxon>
        <taxon>Actinomycetes</taxon>
        <taxon>Mycobacteriales</taxon>
        <taxon>Mycobacteriaceae</taxon>
        <taxon>Mycolicibacterium</taxon>
    </lineage>
</organism>
<proteinExistence type="predicted"/>
<dbReference type="InterPro" id="IPR003540">
    <property type="entry name" value="ADP-ribosyltransferase"/>
</dbReference>
<evidence type="ECO:0000313" key="4">
    <source>
        <dbReference type="EMBL" id="KKF03793.1"/>
    </source>
</evidence>
<accession>A0A0M2K951</accession>
<comment type="caution">
    <text evidence="4">The sequence shown here is derived from an EMBL/GenBank/DDBJ whole genome shotgun (WGS) entry which is preliminary data.</text>
</comment>
<dbReference type="PROSITE" id="PS51996">
    <property type="entry name" value="TR_MART"/>
    <property type="match status" value="1"/>
</dbReference>
<dbReference type="PATRIC" id="fig|1807.13.peg.938"/>
<keyword evidence="5" id="KW-1185">Reference proteome</keyword>
<dbReference type="Pfam" id="PF03496">
    <property type="entry name" value="ADPrib_exo_Tox"/>
    <property type="match status" value="1"/>
</dbReference>
<dbReference type="RefSeq" id="WP_046361147.1">
    <property type="nucleotide sequence ID" value="NZ_LAUZ02000007.1"/>
</dbReference>
<feature type="region of interest" description="Disordered" evidence="2">
    <location>
        <begin position="451"/>
        <end position="473"/>
    </location>
</feature>
<feature type="coiled-coil region" evidence="1">
    <location>
        <begin position="110"/>
        <end position="188"/>
    </location>
</feature>
<dbReference type="OrthoDB" id="4652104at2"/>
<feature type="compositionally biased region" description="Basic and acidic residues" evidence="2">
    <location>
        <begin position="460"/>
        <end position="473"/>
    </location>
</feature>
<keyword evidence="1" id="KW-0175">Coiled coil</keyword>
<dbReference type="GO" id="GO:0005576">
    <property type="term" value="C:extracellular region"/>
    <property type="evidence" value="ECO:0007669"/>
    <property type="project" value="InterPro"/>
</dbReference>
<dbReference type="Gene3D" id="3.90.176.10">
    <property type="entry name" value="Toxin ADP-ribosyltransferase, Chain A, domain 1"/>
    <property type="match status" value="1"/>
</dbReference>
<name>A0A0M2K951_9MYCO</name>
<dbReference type="SUPFAM" id="SSF56399">
    <property type="entry name" value="ADP-ribosylation"/>
    <property type="match status" value="1"/>
</dbReference>
<dbReference type="Proteomes" id="UP000034150">
    <property type="component" value="Unassembled WGS sequence"/>
</dbReference>
<reference evidence="4 5" key="1">
    <citation type="journal article" date="2015" name="Genome Announc.">
        <title>Draft Genome Sequence of Mycobacterium obuense Strain UC1, Isolated from Patient Sputum.</title>
        <authorList>
            <person name="Greninger A.L."/>
            <person name="Cunningham G."/>
            <person name="Hsu E.D."/>
            <person name="Yu J.M."/>
            <person name="Chiu C.Y."/>
            <person name="Miller S."/>
        </authorList>
    </citation>
    <scope>NUCLEOTIDE SEQUENCE [LARGE SCALE GENOMIC DNA]</scope>
    <source>
        <strain evidence="4 5">UC1</strain>
    </source>
</reference>
<evidence type="ECO:0000256" key="1">
    <source>
        <dbReference type="SAM" id="Coils"/>
    </source>
</evidence>
<feature type="domain" description="ADP ribosyltransferase" evidence="3">
    <location>
        <begin position="529"/>
        <end position="687"/>
    </location>
</feature>
<protein>
    <recommendedName>
        <fullName evidence="3">ADP ribosyltransferase domain-containing protein</fullName>
    </recommendedName>
</protein>
<dbReference type="AlphaFoldDB" id="A0A0M2K951"/>
<dbReference type="EMBL" id="LAUZ02000007">
    <property type="protein sequence ID" value="KKF03793.1"/>
    <property type="molecule type" value="Genomic_DNA"/>
</dbReference>
<evidence type="ECO:0000313" key="5">
    <source>
        <dbReference type="Proteomes" id="UP000034150"/>
    </source>
</evidence>
<evidence type="ECO:0000259" key="3">
    <source>
        <dbReference type="Pfam" id="PF03496"/>
    </source>
</evidence>